<gene>
    <name evidence="2" type="ORF">BO80DRAFT_234334</name>
</gene>
<name>A0A395HB48_9EURO</name>
<dbReference type="AlphaFoldDB" id="A0A395HB48"/>
<evidence type="ECO:0000313" key="2">
    <source>
        <dbReference type="EMBL" id="RAL04355.1"/>
    </source>
</evidence>
<dbReference type="RefSeq" id="XP_025578682.1">
    <property type="nucleotide sequence ID" value="XM_025714496.1"/>
</dbReference>
<proteinExistence type="predicted"/>
<evidence type="ECO:0000313" key="3">
    <source>
        <dbReference type="Proteomes" id="UP000249402"/>
    </source>
</evidence>
<feature type="transmembrane region" description="Helical" evidence="1">
    <location>
        <begin position="102"/>
        <end position="130"/>
    </location>
</feature>
<accession>A0A395HB48</accession>
<evidence type="ECO:0000256" key="1">
    <source>
        <dbReference type="SAM" id="Phobius"/>
    </source>
</evidence>
<dbReference type="Proteomes" id="UP000249402">
    <property type="component" value="Unassembled WGS sequence"/>
</dbReference>
<organism evidence="2 3">
    <name type="scientific">Aspergillus ibericus CBS 121593</name>
    <dbReference type="NCBI Taxonomy" id="1448316"/>
    <lineage>
        <taxon>Eukaryota</taxon>
        <taxon>Fungi</taxon>
        <taxon>Dikarya</taxon>
        <taxon>Ascomycota</taxon>
        <taxon>Pezizomycotina</taxon>
        <taxon>Eurotiomycetes</taxon>
        <taxon>Eurotiomycetidae</taxon>
        <taxon>Eurotiales</taxon>
        <taxon>Aspergillaceae</taxon>
        <taxon>Aspergillus</taxon>
        <taxon>Aspergillus subgen. Circumdati</taxon>
    </lineage>
</organism>
<reference evidence="2 3" key="1">
    <citation type="submission" date="2018-02" db="EMBL/GenBank/DDBJ databases">
        <title>The genomes of Aspergillus section Nigri reveals drivers in fungal speciation.</title>
        <authorList>
            <consortium name="DOE Joint Genome Institute"/>
            <person name="Vesth T.C."/>
            <person name="Nybo J."/>
            <person name="Theobald S."/>
            <person name="Brandl J."/>
            <person name="Frisvad J.C."/>
            <person name="Nielsen K.F."/>
            <person name="Lyhne E.K."/>
            <person name="Kogle M.E."/>
            <person name="Kuo A."/>
            <person name="Riley R."/>
            <person name="Clum A."/>
            <person name="Nolan M."/>
            <person name="Lipzen A."/>
            <person name="Salamov A."/>
            <person name="Henrissat B."/>
            <person name="Wiebenga A."/>
            <person name="De vries R.P."/>
            <person name="Grigoriev I.V."/>
            <person name="Mortensen U.H."/>
            <person name="Andersen M.R."/>
            <person name="Baker S.E."/>
        </authorList>
    </citation>
    <scope>NUCLEOTIDE SEQUENCE [LARGE SCALE GENOMIC DNA]</scope>
    <source>
        <strain evidence="2 3">CBS 121593</strain>
    </source>
</reference>
<dbReference type="GeneID" id="37219361"/>
<feature type="transmembrane region" description="Helical" evidence="1">
    <location>
        <begin position="20"/>
        <end position="38"/>
    </location>
</feature>
<feature type="transmembrane region" description="Helical" evidence="1">
    <location>
        <begin position="45"/>
        <end position="64"/>
    </location>
</feature>
<keyword evidence="3" id="KW-1185">Reference proteome</keyword>
<dbReference type="EMBL" id="KZ824424">
    <property type="protein sequence ID" value="RAL04355.1"/>
    <property type="molecule type" value="Genomic_DNA"/>
</dbReference>
<keyword evidence="1" id="KW-1133">Transmembrane helix</keyword>
<keyword evidence="1" id="KW-0812">Transmembrane</keyword>
<keyword evidence="1" id="KW-0472">Membrane</keyword>
<dbReference type="VEuPathDB" id="FungiDB:BO80DRAFT_234334"/>
<sequence>MLHLILETTEYYYTTCVPGQFSSLIPISFLHLFFFTLLNPTSFNFCTLLFTLFSVDFFLLPYFLCSYLSYRVALIVEALVVIDSSGNGFMKSRKILTFFSVVLLDFSYSYCVSVKSNCFFAFCALFFYVFHCSSSPFPLHISALSFKPV</sequence>
<protein>
    <submittedName>
        <fullName evidence="2">Uncharacterized protein</fullName>
    </submittedName>
</protein>